<name>A0A8J6TA82_9BACT</name>
<dbReference type="NCBIfam" id="TIGR00507">
    <property type="entry name" value="aroE"/>
    <property type="match status" value="1"/>
</dbReference>
<feature type="binding site" evidence="8">
    <location>
        <begin position="19"/>
        <end position="21"/>
    </location>
    <ligand>
        <name>shikimate</name>
        <dbReference type="ChEBI" id="CHEBI:36208"/>
    </ligand>
</feature>
<keyword evidence="3 8" id="KW-0028">Amino-acid biosynthesis</keyword>
<feature type="active site" description="Proton acceptor" evidence="8">
    <location>
        <position position="70"/>
    </location>
</feature>
<feature type="binding site" evidence="8">
    <location>
        <position position="91"/>
    </location>
    <ligand>
        <name>shikimate</name>
        <dbReference type="ChEBI" id="CHEBI:36208"/>
    </ligand>
</feature>
<feature type="binding site" evidence="8">
    <location>
        <position position="82"/>
    </location>
    <ligand>
        <name>NADP(+)</name>
        <dbReference type="ChEBI" id="CHEBI:58349"/>
    </ligand>
</feature>
<feature type="binding site" evidence="8">
    <location>
        <position position="216"/>
    </location>
    <ligand>
        <name>shikimate</name>
        <dbReference type="ChEBI" id="CHEBI:36208"/>
    </ligand>
</feature>
<dbReference type="CDD" id="cd01065">
    <property type="entry name" value="NAD_bind_Shikimate_DH"/>
    <property type="match status" value="1"/>
</dbReference>
<dbReference type="AlphaFoldDB" id="A0A8J6TA82"/>
<dbReference type="NCBIfam" id="NF001319">
    <property type="entry name" value="PRK00258.3-3"/>
    <property type="match status" value="1"/>
</dbReference>
<dbReference type="GO" id="GO:0019632">
    <property type="term" value="P:shikimate metabolic process"/>
    <property type="evidence" value="ECO:0007669"/>
    <property type="project" value="InterPro"/>
</dbReference>
<dbReference type="GO" id="GO:0009423">
    <property type="term" value="P:chorismate biosynthetic process"/>
    <property type="evidence" value="ECO:0007669"/>
    <property type="project" value="UniProtKB-UniRule"/>
</dbReference>
<protein>
    <recommendedName>
        <fullName evidence="2 8">Shikimate dehydrogenase (NADP(+))</fullName>
        <shortName evidence="8">SDH</shortName>
        <ecNumber evidence="2 8">1.1.1.25</ecNumber>
    </recommendedName>
</protein>
<keyword evidence="6 8" id="KW-0057">Aromatic amino acid biosynthesis</keyword>
<dbReference type="InterPro" id="IPR011342">
    <property type="entry name" value="Shikimate_DH"/>
</dbReference>
<evidence type="ECO:0000256" key="8">
    <source>
        <dbReference type="HAMAP-Rule" id="MF_00222"/>
    </source>
</evidence>
<evidence type="ECO:0000259" key="9">
    <source>
        <dbReference type="Pfam" id="PF08501"/>
    </source>
</evidence>
<sequence length="272" mass="29015">MIDSNTSLYAVLGDPVSHSLSPVMHNSAFVHIGCNGVYLAFNVKGRDLASAISGIKALGIKGASITIPHKVEVMKFLDNIDEKAAKIGAVNTIVNRAGKLFGYNTDCLGATNALLEKTGIKDKDVVILGSGGAARAIGFGIVSEGGRLTILGVLKDEGENLANDLGVNYYHPSELRNIDCSILINATPVGMTPNTKAMPVQREDLNKEMVVMDIVYNPIKTCLLKEAEDLGCITVDGASMFVYQGAAQFEMWTGEKAPVDIMRRTVLDVLGK</sequence>
<feature type="binding site" evidence="8">
    <location>
        <position position="106"/>
    </location>
    <ligand>
        <name>shikimate</name>
        <dbReference type="ChEBI" id="CHEBI:36208"/>
    </ligand>
</feature>
<gene>
    <name evidence="8" type="primary">aroE</name>
    <name evidence="11" type="ORF">H8E80_05430</name>
</gene>
<dbReference type="Gene3D" id="3.40.50.720">
    <property type="entry name" value="NAD(P)-binding Rossmann-like Domain"/>
    <property type="match status" value="1"/>
</dbReference>
<feature type="binding site" evidence="8">
    <location>
        <position position="66"/>
    </location>
    <ligand>
        <name>shikimate</name>
        <dbReference type="ChEBI" id="CHEBI:36208"/>
    </ligand>
</feature>
<reference evidence="11 12" key="1">
    <citation type="submission" date="2020-08" db="EMBL/GenBank/DDBJ databases">
        <title>Bridging the membrane lipid divide: bacteria of the FCB group superphylum have the potential to synthesize archaeal ether lipids.</title>
        <authorList>
            <person name="Villanueva L."/>
            <person name="Von Meijenfeldt F.A.B."/>
            <person name="Westbye A.B."/>
            <person name="Yadav S."/>
            <person name="Hopmans E.C."/>
            <person name="Dutilh B.E."/>
            <person name="Sinninghe Damste J.S."/>
        </authorList>
    </citation>
    <scope>NUCLEOTIDE SEQUENCE [LARGE SCALE GENOMIC DNA]</scope>
    <source>
        <strain evidence="11">NIOZ-UU82</strain>
    </source>
</reference>
<dbReference type="SUPFAM" id="SSF53223">
    <property type="entry name" value="Aminoacid dehydrogenase-like, N-terminal domain"/>
    <property type="match status" value="1"/>
</dbReference>
<dbReference type="GO" id="GO:0008652">
    <property type="term" value="P:amino acid biosynthetic process"/>
    <property type="evidence" value="ECO:0007669"/>
    <property type="project" value="UniProtKB-KW"/>
</dbReference>
<comment type="subunit">
    <text evidence="8">Homodimer.</text>
</comment>
<evidence type="ECO:0000313" key="12">
    <source>
        <dbReference type="Proteomes" id="UP000603545"/>
    </source>
</evidence>
<dbReference type="GO" id="GO:0009073">
    <property type="term" value="P:aromatic amino acid family biosynthetic process"/>
    <property type="evidence" value="ECO:0007669"/>
    <property type="project" value="UniProtKB-KW"/>
</dbReference>
<dbReference type="EC" id="1.1.1.25" evidence="2 8"/>
<evidence type="ECO:0000256" key="6">
    <source>
        <dbReference type="ARBA" id="ARBA00023141"/>
    </source>
</evidence>
<feature type="domain" description="SDH C-terminal" evidence="10">
    <location>
        <begin position="237"/>
        <end position="267"/>
    </location>
</feature>
<evidence type="ECO:0000259" key="10">
    <source>
        <dbReference type="Pfam" id="PF18317"/>
    </source>
</evidence>
<dbReference type="GO" id="GO:0050661">
    <property type="term" value="F:NADP binding"/>
    <property type="evidence" value="ECO:0007669"/>
    <property type="project" value="InterPro"/>
</dbReference>
<dbReference type="Proteomes" id="UP000603545">
    <property type="component" value="Unassembled WGS sequence"/>
</dbReference>
<comment type="pathway">
    <text evidence="1 8">Metabolic intermediate biosynthesis; chorismate biosynthesis; chorismate from D-erythrose 4-phosphate and phosphoenolpyruvate: step 4/7.</text>
</comment>
<dbReference type="PANTHER" id="PTHR21089:SF1">
    <property type="entry name" value="BIFUNCTIONAL 3-DEHYDROQUINATE DEHYDRATASE_SHIKIMATE DEHYDROGENASE, CHLOROPLASTIC"/>
    <property type="match status" value="1"/>
</dbReference>
<organism evidence="11 12">
    <name type="scientific">Candidatus Desulfaltia bathyphila</name>
    <dbReference type="NCBI Taxonomy" id="2841697"/>
    <lineage>
        <taxon>Bacteria</taxon>
        <taxon>Pseudomonadati</taxon>
        <taxon>Thermodesulfobacteriota</taxon>
        <taxon>Desulfobacteria</taxon>
        <taxon>Desulfobacterales</taxon>
        <taxon>Desulfobacterales incertae sedis</taxon>
        <taxon>Candidatus Desulfaltia</taxon>
    </lineage>
</organism>
<feature type="binding site" evidence="8">
    <location>
        <begin position="129"/>
        <end position="133"/>
    </location>
    <ligand>
        <name>NADP(+)</name>
        <dbReference type="ChEBI" id="CHEBI:58349"/>
    </ligand>
</feature>
<evidence type="ECO:0000256" key="7">
    <source>
        <dbReference type="ARBA" id="ARBA00049442"/>
    </source>
</evidence>
<evidence type="ECO:0000256" key="4">
    <source>
        <dbReference type="ARBA" id="ARBA00022857"/>
    </source>
</evidence>
<dbReference type="Pfam" id="PF08501">
    <property type="entry name" value="Shikimate_dh_N"/>
    <property type="match status" value="1"/>
</dbReference>
<evidence type="ECO:0000256" key="5">
    <source>
        <dbReference type="ARBA" id="ARBA00023002"/>
    </source>
</evidence>
<dbReference type="EMBL" id="JACNLL010000054">
    <property type="protein sequence ID" value="MBC8199471.1"/>
    <property type="molecule type" value="Genomic_DNA"/>
</dbReference>
<proteinExistence type="inferred from homology"/>
<comment type="caution">
    <text evidence="8">Lacks conserved residue(s) required for the propagation of feature annotation.</text>
</comment>
<accession>A0A8J6TA82</accession>
<dbReference type="InterPro" id="IPR022893">
    <property type="entry name" value="Shikimate_DH_fam"/>
</dbReference>
<dbReference type="SUPFAM" id="SSF51735">
    <property type="entry name" value="NAD(P)-binding Rossmann-fold domains"/>
    <property type="match status" value="1"/>
</dbReference>
<dbReference type="InterPro" id="IPR013708">
    <property type="entry name" value="Shikimate_DH-bd_N"/>
</dbReference>
<comment type="similarity">
    <text evidence="8">Belongs to the shikimate dehydrogenase family.</text>
</comment>
<feature type="binding site" evidence="8">
    <location>
        <position position="244"/>
    </location>
    <ligand>
        <name>shikimate</name>
        <dbReference type="ChEBI" id="CHEBI:36208"/>
    </ligand>
</feature>
<comment type="catalytic activity">
    <reaction evidence="7 8">
        <text>shikimate + NADP(+) = 3-dehydroshikimate + NADPH + H(+)</text>
        <dbReference type="Rhea" id="RHEA:17737"/>
        <dbReference type="ChEBI" id="CHEBI:15378"/>
        <dbReference type="ChEBI" id="CHEBI:16630"/>
        <dbReference type="ChEBI" id="CHEBI:36208"/>
        <dbReference type="ChEBI" id="CHEBI:57783"/>
        <dbReference type="ChEBI" id="CHEBI:58349"/>
        <dbReference type="EC" id="1.1.1.25"/>
    </reaction>
</comment>
<dbReference type="PANTHER" id="PTHR21089">
    <property type="entry name" value="SHIKIMATE DEHYDROGENASE"/>
    <property type="match status" value="1"/>
</dbReference>
<dbReference type="UniPathway" id="UPA00053">
    <property type="reaction ID" value="UER00087"/>
</dbReference>
<feature type="domain" description="Shikimate dehydrogenase substrate binding N-terminal" evidence="9">
    <location>
        <begin position="11"/>
        <end position="93"/>
    </location>
</feature>
<comment type="function">
    <text evidence="8">Involved in the biosynthesis of the chorismate, which leads to the biosynthesis of aromatic amino acids. Catalyzes the reversible NADPH linked reduction of 3-dehydroshikimate (DHSA) to yield shikimate (SA).</text>
</comment>
<dbReference type="GO" id="GO:0004764">
    <property type="term" value="F:shikimate 3-dehydrogenase (NADP+) activity"/>
    <property type="evidence" value="ECO:0007669"/>
    <property type="project" value="UniProtKB-UniRule"/>
</dbReference>
<evidence type="ECO:0000256" key="2">
    <source>
        <dbReference type="ARBA" id="ARBA00012962"/>
    </source>
</evidence>
<dbReference type="HAMAP" id="MF_00222">
    <property type="entry name" value="Shikimate_DH_AroE"/>
    <property type="match status" value="1"/>
</dbReference>
<evidence type="ECO:0000256" key="3">
    <source>
        <dbReference type="ARBA" id="ARBA00022605"/>
    </source>
</evidence>
<feature type="binding site" evidence="8">
    <location>
        <position position="237"/>
    </location>
    <ligand>
        <name>NADP(+)</name>
        <dbReference type="ChEBI" id="CHEBI:58349"/>
    </ligand>
</feature>
<comment type="caution">
    <text evidence="11">The sequence shown here is derived from an EMBL/GenBank/DDBJ whole genome shotgun (WGS) entry which is preliminary data.</text>
</comment>
<evidence type="ECO:0000256" key="1">
    <source>
        <dbReference type="ARBA" id="ARBA00004871"/>
    </source>
</evidence>
<dbReference type="InterPro" id="IPR036291">
    <property type="entry name" value="NAD(P)-bd_dom_sf"/>
</dbReference>
<dbReference type="Pfam" id="PF18317">
    <property type="entry name" value="SDH_C"/>
    <property type="match status" value="1"/>
</dbReference>
<dbReference type="InterPro" id="IPR046346">
    <property type="entry name" value="Aminoacid_DH-like_N_sf"/>
</dbReference>
<feature type="binding site" evidence="8">
    <location>
        <position position="214"/>
    </location>
    <ligand>
        <name>NADP(+)</name>
        <dbReference type="ChEBI" id="CHEBI:58349"/>
    </ligand>
</feature>
<dbReference type="Gene3D" id="3.40.50.10860">
    <property type="entry name" value="Leucine Dehydrogenase, chain A, domain 1"/>
    <property type="match status" value="1"/>
</dbReference>
<dbReference type="InterPro" id="IPR041121">
    <property type="entry name" value="SDH_C"/>
</dbReference>
<evidence type="ECO:0000313" key="11">
    <source>
        <dbReference type="EMBL" id="MBC8199471.1"/>
    </source>
</evidence>
<keyword evidence="5 8" id="KW-0560">Oxidoreductase</keyword>
<keyword evidence="4 8" id="KW-0521">NADP</keyword>